<organism evidence="12 13">
    <name type="scientific">Hibiscus syriacus</name>
    <name type="common">Rose of Sharon</name>
    <dbReference type="NCBI Taxonomy" id="106335"/>
    <lineage>
        <taxon>Eukaryota</taxon>
        <taxon>Viridiplantae</taxon>
        <taxon>Streptophyta</taxon>
        <taxon>Embryophyta</taxon>
        <taxon>Tracheophyta</taxon>
        <taxon>Spermatophyta</taxon>
        <taxon>Magnoliopsida</taxon>
        <taxon>eudicotyledons</taxon>
        <taxon>Gunneridae</taxon>
        <taxon>Pentapetalae</taxon>
        <taxon>rosids</taxon>
        <taxon>malvids</taxon>
        <taxon>Malvales</taxon>
        <taxon>Malvaceae</taxon>
        <taxon>Malvoideae</taxon>
        <taxon>Hibiscus</taxon>
    </lineage>
</organism>
<dbReference type="Proteomes" id="UP000436088">
    <property type="component" value="Unassembled WGS sequence"/>
</dbReference>
<evidence type="ECO:0000256" key="2">
    <source>
        <dbReference type="ARBA" id="ARBA00004389"/>
    </source>
</evidence>
<evidence type="ECO:0000313" key="12">
    <source>
        <dbReference type="EMBL" id="KAE8723537.1"/>
    </source>
</evidence>
<keyword evidence="5" id="KW-0256">Endoplasmic reticulum</keyword>
<keyword evidence="8" id="KW-0472">Membrane</keyword>
<evidence type="ECO:0000256" key="10">
    <source>
        <dbReference type="SAM" id="Coils"/>
    </source>
</evidence>
<proteinExistence type="inferred from homology"/>
<dbReference type="PANTHER" id="PTHR32219:SF3">
    <property type="entry name" value="CALPONIN-LIKE DOMAIN PROTEIN"/>
    <property type="match status" value="1"/>
</dbReference>
<feature type="compositionally biased region" description="Basic and acidic residues" evidence="11">
    <location>
        <begin position="657"/>
        <end position="690"/>
    </location>
</feature>
<comment type="caution">
    <text evidence="12">The sequence shown here is derived from an EMBL/GenBank/DDBJ whole genome shotgun (WGS) entry which is preliminary data.</text>
</comment>
<evidence type="ECO:0000256" key="8">
    <source>
        <dbReference type="ARBA" id="ARBA00023136"/>
    </source>
</evidence>
<comment type="subcellular location">
    <subcellularLocation>
        <location evidence="1">Cell membrane</location>
        <topology evidence="1">Single-pass membrane protein</topology>
    </subcellularLocation>
    <subcellularLocation>
        <location evidence="2">Endoplasmic reticulum membrane</location>
        <topology evidence="2">Single-pass membrane protein</topology>
    </subcellularLocation>
</comment>
<dbReference type="Pfam" id="PF14735">
    <property type="entry name" value="HAUS4"/>
    <property type="match status" value="2"/>
</dbReference>
<dbReference type="InterPro" id="IPR055282">
    <property type="entry name" value="PPI1-4"/>
</dbReference>
<dbReference type="GO" id="GO:0005886">
    <property type="term" value="C:plasma membrane"/>
    <property type="evidence" value="ECO:0007669"/>
    <property type="project" value="UniProtKB-SubCell"/>
</dbReference>
<dbReference type="InterPro" id="IPR029327">
    <property type="entry name" value="HAUS4"/>
</dbReference>
<evidence type="ECO:0000256" key="11">
    <source>
        <dbReference type="SAM" id="MobiDB-lite"/>
    </source>
</evidence>
<accession>A0A6A3C571</accession>
<name>A0A6A3C571_HIBSY</name>
<evidence type="ECO:0000256" key="7">
    <source>
        <dbReference type="ARBA" id="ARBA00023054"/>
    </source>
</evidence>
<evidence type="ECO:0000256" key="5">
    <source>
        <dbReference type="ARBA" id="ARBA00022824"/>
    </source>
</evidence>
<dbReference type="EMBL" id="VEPZ02000519">
    <property type="protein sequence ID" value="KAE8723537.1"/>
    <property type="molecule type" value="Genomic_DNA"/>
</dbReference>
<keyword evidence="4" id="KW-0812">Transmembrane</keyword>
<keyword evidence="13" id="KW-1185">Reference proteome</keyword>
<dbReference type="PANTHER" id="PTHR32219">
    <property type="entry name" value="RNA-BINDING PROTEIN YLMH-RELATED"/>
    <property type="match status" value="1"/>
</dbReference>
<feature type="region of interest" description="Disordered" evidence="11">
    <location>
        <begin position="614"/>
        <end position="641"/>
    </location>
</feature>
<keyword evidence="3" id="KW-1003">Cell membrane</keyword>
<dbReference type="GO" id="GO:0005789">
    <property type="term" value="C:endoplasmic reticulum membrane"/>
    <property type="evidence" value="ECO:0007669"/>
    <property type="project" value="UniProtKB-SubCell"/>
</dbReference>
<feature type="compositionally biased region" description="Basic and acidic residues" evidence="11">
    <location>
        <begin position="629"/>
        <end position="641"/>
    </location>
</feature>
<dbReference type="AlphaFoldDB" id="A0A6A3C571"/>
<gene>
    <name evidence="12" type="ORF">F3Y22_tig00012370pilonHSYRG00144</name>
</gene>
<dbReference type="GO" id="GO:0070652">
    <property type="term" value="C:HAUS complex"/>
    <property type="evidence" value="ECO:0007669"/>
    <property type="project" value="InterPro"/>
</dbReference>
<keyword evidence="6" id="KW-1133">Transmembrane helix</keyword>
<evidence type="ECO:0000313" key="13">
    <source>
        <dbReference type="Proteomes" id="UP000436088"/>
    </source>
</evidence>
<evidence type="ECO:0000256" key="6">
    <source>
        <dbReference type="ARBA" id="ARBA00022989"/>
    </source>
</evidence>
<sequence length="1187" mass="133470">MTEVTVLHAVADMDEVTVFHVAAEGEEVVLSSSSEVVDSIADIDMENKQENLCNGVDGKTVKESIESDGSDVGVNRNGAVDGVPEESNGERNPNGTDEYCIGTGDQEEDPIELCQAESPVDEQNSRDVIEGEPEDGVLETSMAGDNGVSVSEDAVIDSSVESSDIVETSTSVEGGMSCDMVETDHSALPIIEGGKFSDIAETDAGAFFLVFGSFPVSVAIISAEISLNSDDHLKIQTETSKWDEAISSSISERDNTSASIVSDNLSASMSNPDSDQICGLTDGGIQSMPFHYLIKVPRYNDESLKEKIRLAQIHVDDKTRTRDAIRIEMQSLRATCKEYGNDFNAAVSQERKARDLLSSKRLEIESIQSVMDIDVKIRNMEHTMQHETLPLKDEKNLIREIKRLKQTREKHSSIQDEIQLGLDRKDRLKSLKKEAEQLKADVLNAEAVTKAAKRKYHDESEKLNELQSRFKAADDIQQEAYAQLRTLKKHSYEKGKHFWQYRDDLNKANDLASKGGKEALQSFCTNQVEKFMELWNENDEFRKEYVRCNARSTIRRLRTLDGRALGPDEKPPVIPHNETVAKDEAQEKVVLAKGEKENDKPVLKVLEQKEEISESVAPANVSMEEAGDENMKRRKEEEEEEAVKLREQLRLKEMAKAKEALERKRRTAERTRARDAERALKEAEKKEKQREKRAKKKERRKAATAANDASVTDEAAETNDASITDEAADTNDTSITDETLVETPKEPKANSVLKRGMQPWLWVILTSLLFKQTKRLNIVSKPNEIQFMVKGGQNLPADVIQVIDQLERHCLSPDGSLISKSAYYDLQLAREEMSRERLRYLEAMAIYCEAIAMVEEYQQAVSVGNLGGIRDLQGLYPQLGLKNSPQVYETLEHRLAVAEAAQRLRLPLISKDGEIQEEEIEKWSMMSRSSLDSTSTSLTISSSSNSLNYANSAATSGAAANSSGDSGEPGVGGVPNRFLGITPAYLWQTQLQRMPLSMDMADYQLALSREIDARLKSKCDKLADAFVDDIDSSSGSQSSSSRLPERVKLIIEEIEREEAALREDLYSADRKFAEYYNVLEQILGVLIKLVKDLKLQHQHKYDELQKTWLCKRCETMNAKLRSQYQRYIKYGTFKADVTRLREYQGVDPHFDTIARQYHDVVKKLENMQWTIHQVEMDLKRLPDHAGT</sequence>
<keyword evidence="7 10" id="KW-0175">Coiled coil</keyword>
<evidence type="ECO:0000256" key="3">
    <source>
        <dbReference type="ARBA" id="ARBA00022475"/>
    </source>
</evidence>
<evidence type="ECO:0000256" key="9">
    <source>
        <dbReference type="ARBA" id="ARBA00038080"/>
    </source>
</evidence>
<evidence type="ECO:0000256" key="4">
    <source>
        <dbReference type="ARBA" id="ARBA00022692"/>
    </source>
</evidence>
<evidence type="ECO:0000256" key="1">
    <source>
        <dbReference type="ARBA" id="ARBA00004162"/>
    </source>
</evidence>
<feature type="region of interest" description="Disordered" evidence="11">
    <location>
        <begin position="657"/>
        <end position="750"/>
    </location>
</feature>
<comment type="similarity">
    <text evidence="9">Belongs to the plant Proton pump-interactor protein family.</text>
</comment>
<reference evidence="12" key="1">
    <citation type="submission" date="2019-09" db="EMBL/GenBank/DDBJ databases">
        <title>Draft genome information of white flower Hibiscus syriacus.</title>
        <authorList>
            <person name="Kim Y.-M."/>
        </authorList>
    </citation>
    <scope>NUCLEOTIDE SEQUENCE [LARGE SCALE GENOMIC DNA]</scope>
    <source>
        <strain evidence="12">YM2019G1</strain>
    </source>
</reference>
<feature type="coiled-coil region" evidence="10">
    <location>
        <begin position="425"/>
        <end position="469"/>
    </location>
</feature>
<feature type="compositionally biased region" description="Basic residues" evidence="11">
    <location>
        <begin position="691"/>
        <end position="702"/>
    </location>
</feature>
<protein>
    <submittedName>
        <fullName evidence="12">Aconitase</fullName>
    </submittedName>
</protein>
<feature type="region of interest" description="Disordered" evidence="11">
    <location>
        <begin position="65"/>
        <end position="104"/>
    </location>
</feature>
<dbReference type="GO" id="GO:0051225">
    <property type="term" value="P:spindle assembly"/>
    <property type="evidence" value="ECO:0007669"/>
    <property type="project" value="InterPro"/>
</dbReference>